<comment type="caution">
    <text evidence="7">The sequence shown here is derived from an EMBL/GenBank/DDBJ whole genome shotgun (WGS) entry which is preliminary data.</text>
</comment>
<dbReference type="PATRIC" id="fig|1872076.5.peg.2156"/>
<keyword evidence="2 6" id="KW-0963">Cytoplasm</keyword>
<keyword evidence="5 6" id="KW-0378">Hydrolase</keyword>
<evidence type="ECO:0000256" key="2">
    <source>
        <dbReference type="ARBA" id="ARBA00022490"/>
    </source>
</evidence>
<keyword evidence="3 6" id="KW-0540">Nuclease</keyword>
<dbReference type="Proteomes" id="UP000094056">
    <property type="component" value="Unassembled WGS sequence"/>
</dbReference>
<evidence type="ECO:0000256" key="3">
    <source>
        <dbReference type="ARBA" id="ARBA00022722"/>
    </source>
</evidence>
<organism evidence="7 8">
    <name type="scientific">Candidatus Scalindua rubra</name>
    <dbReference type="NCBI Taxonomy" id="1872076"/>
    <lineage>
        <taxon>Bacteria</taxon>
        <taxon>Pseudomonadati</taxon>
        <taxon>Planctomycetota</taxon>
        <taxon>Candidatus Brocadiia</taxon>
        <taxon>Candidatus Brocadiales</taxon>
        <taxon>Candidatus Scalinduaceae</taxon>
        <taxon>Candidatus Scalindua</taxon>
    </lineage>
</organism>
<accession>A0A1E3XBP3</accession>
<keyword evidence="6" id="KW-0227">DNA damage</keyword>
<sequence length="243" mass="26854">MKYLKLHPWNVNYKKAVQIQERLKKRIILKSSLKNLKNELVAGADVSYPPKRPVRSGTGGRCRAGIKESELFYAGVVVFELQTMQRVEEVTASGKVSFPYIPGLLSFRESPILLKAFAKIKSEPDLVILDAQGIAHPRGVGLASHIGLLLDKPSIGCAKTRLIGAYDEVGKKVGCYSHLTIKDMTVGAVLRTRKNVKPVFVSPGHKIDLNTSIDLVLKSCRGYRLPEPIRQAHNLVKKTAMGE</sequence>
<dbReference type="GO" id="GO:0016891">
    <property type="term" value="F:RNA endonuclease activity producing 5'-phosphomonoesters, hydrolytic mechanism"/>
    <property type="evidence" value="ECO:0007669"/>
    <property type="project" value="TreeGrafter"/>
</dbReference>
<evidence type="ECO:0000313" key="8">
    <source>
        <dbReference type="Proteomes" id="UP000094056"/>
    </source>
</evidence>
<feature type="site" description="Interaction with target DNA" evidence="6">
    <location>
        <position position="100"/>
    </location>
</feature>
<dbReference type="InterPro" id="IPR007581">
    <property type="entry name" value="Endonuclease-V"/>
</dbReference>
<evidence type="ECO:0000256" key="4">
    <source>
        <dbReference type="ARBA" id="ARBA00022759"/>
    </source>
</evidence>
<dbReference type="GO" id="GO:0006281">
    <property type="term" value="P:DNA repair"/>
    <property type="evidence" value="ECO:0007669"/>
    <property type="project" value="UniProtKB-UniRule"/>
</dbReference>
<comment type="subcellular location">
    <subcellularLocation>
        <location evidence="1 6">Cytoplasm</location>
    </subcellularLocation>
</comment>
<reference evidence="7 8" key="1">
    <citation type="submission" date="2016-07" db="EMBL/GenBank/DDBJ databases">
        <title>Draft genome of Scalindua rubra, obtained from a brine-seawater interface in the Red Sea, sheds light on salt adaptation in anammox bacteria.</title>
        <authorList>
            <person name="Speth D.R."/>
            <person name="Lagkouvardos I."/>
            <person name="Wang Y."/>
            <person name="Qian P.-Y."/>
            <person name="Dutilh B.E."/>
            <person name="Jetten M.S."/>
        </authorList>
    </citation>
    <scope>NUCLEOTIDE SEQUENCE [LARGE SCALE GENOMIC DNA]</scope>
    <source>
        <strain evidence="7">BSI-1</strain>
    </source>
</reference>
<dbReference type="AlphaFoldDB" id="A0A1E3XBP3"/>
<comment type="catalytic activity">
    <reaction evidence="6">
        <text>Endonucleolytic cleavage at apurinic or apyrimidinic sites to products with a 5'-phosphate.</text>
        <dbReference type="EC" id="3.1.21.7"/>
    </reaction>
</comment>
<dbReference type="GO" id="GO:0005737">
    <property type="term" value="C:cytoplasm"/>
    <property type="evidence" value="ECO:0007669"/>
    <property type="project" value="UniProtKB-SubCell"/>
</dbReference>
<dbReference type="GO" id="GO:0043737">
    <property type="term" value="F:deoxyribonuclease V activity"/>
    <property type="evidence" value="ECO:0007669"/>
    <property type="project" value="UniProtKB-UniRule"/>
</dbReference>
<protein>
    <recommendedName>
        <fullName evidence="6">Endonuclease V</fullName>
        <ecNumber evidence="6">3.1.21.7</ecNumber>
    </recommendedName>
    <alternativeName>
        <fullName evidence="6">Deoxyinosine 3'endonuclease</fullName>
    </alternativeName>
    <alternativeName>
        <fullName evidence="6">Deoxyribonuclease V</fullName>
        <shortName evidence="6">DNase V</shortName>
    </alternativeName>
</protein>
<keyword evidence="6" id="KW-0479">Metal-binding</keyword>
<keyword evidence="4 6" id="KW-0255">Endonuclease</keyword>
<dbReference type="HAMAP" id="MF_00801">
    <property type="entry name" value="Endonuclease_5"/>
    <property type="match status" value="1"/>
</dbReference>
<dbReference type="Pfam" id="PF04493">
    <property type="entry name" value="Endonuclease_5"/>
    <property type="match status" value="1"/>
</dbReference>
<name>A0A1E3XBP3_9BACT</name>
<feature type="binding site" evidence="6">
    <location>
        <position position="130"/>
    </location>
    <ligand>
        <name>Mg(2+)</name>
        <dbReference type="ChEBI" id="CHEBI:18420"/>
    </ligand>
</feature>
<evidence type="ECO:0000313" key="7">
    <source>
        <dbReference type="EMBL" id="ODS33020.1"/>
    </source>
</evidence>
<comment type="cofactor">
    <cofactor evidence="6">
        <name>Mg(2+)</name>
        <dbReference type="ChEBI" id="CHEBI:18420"/>
    </cofactor>
</comment>
<feature type="binding site" evidence="6">
    <location>
        <position position="45"/>
    </location>
    <ligand>
        <name>Mg(2+)</name>
        <dbReference type="ChEBI" id="CHEBI:18420"/>
    </ligand>
</feature>
<keyword evidence="6" id="KW-0460">Magnesium</keyword>
<proteinExistence type="inferred from homology"/>
<evidence type="ECO:0000256" key="5">
    <source>
        <dbReference type="ARBA" id="ARBA00022801"/>
    </source>
</evidence>
<comment type="function">
    <text evidence="6">DNA repair enzyme involved in the repair of deaminated bases. Selectively cleaves double-stranded DNA at the second phosphodiester bond 3' to a deoxyinosine leaving behind the intact lesion on the nicked DNA.</text>
</comment>
<dbReference type="PANTHER" id="PTHR28511">
    <property type="entry name" value="ENDONUCLEASE V"/>
    <property type="match status" value="1"/>
</dbReference>
<dbReference type="GO" id="GO:0003727">
    <property type="term" value="F:single-stranded RNA binding"/>
    <property type="evidence" value="ECO:0007669"/>
    <property type="project" value="TreeGrafter"/>
</dbReference>
<comment type="similarity">
    <text evidence="6">Belongs to the endonuclease V family.</text>
</comment>
<keyword evidence="6" id="KW-0234">DNA repair</keyword>
<dbReference type="PANTHER" id="PTHR28511:SF1">
    <property type="entry name" value="ENDONUCLEASE V"/>
    <property type="match status" value="1"/>
</dbReference>
<gene>
    <name evidence="6" type="primary">nfi</name>
    <name evidence="7" type="ORF">SCARUB_01839</name>
</gene>
<dbReference type="CDD" id="cd06559">
    <property type="entry name" value="Endonuclease_V"/>
    <property type="match status" value="1"/>
</dbReference>
<evidence type="ECO:0000256" key="1">
    <source>
        <dbReference type="ARBA" id="ARBA00004496"/>
    </source>
</evidence>
<evidence type="ECO:0000256" key="6">
    <source>
        <dbReference type="HAMAP-Rule" id="MF_00801"/>
    </source>
</evidence>
<dbReference type="EC" id="3.1.21.7" evidence="6"/>
<dbReference type="Gene3D" id="3.30.2170.10">
    <property type="entry name" value="archaeoglobus fulgidus dsm 4304 superfamily"/>
    <property type="match status" value="1"/>
</dbReference>
<dbReference type="EMBL" id="MAYW01000040">
    <property type="protein sequence ID" value="ODS33020.1"/>
    <property type="molecule type" value="Genomic_DNA"/>
</dbReference>
<dbReference type="GO" id="GO:0000287">
    <property type="term" value="F:magnesium ion binding"/>
    <property type="evidence" value="ECO:0007669"/>
    <property type="project" value="UniProtKB-UniRule"/>
</dbReference>